<organism evidence="1 2">
    <name type="scientific">Hypsibius exemplaris</name>
    <name type="common">Freshwater tardigrade</name>
    <dbReference type="NCBI Taxonomy" id="2072580"/>
    <lineage>
        <taxon>Eukaryota</taxon>
        <taxon>Metazoa</taxon>
        <taxon>Ecdysozoa</taxon>
        <taxon>Tardigrada</taxon>
        <taxon>Eutardigrada</taxon>
        <taxon>Parachela</taxon>
        <taxon>Hypsibioidea</taxon>
        <taxon>Hypsibiidae</taxon>
        <taxon>Hypsibius</taxon>
    </lineage>
</organism>
<accession>A0A9X6NDW7</accession>
<evidence type="ECO:0000313" key="2">
    <source>
        <dbReference type="Proteomes" id="UP000192578"/>
    </source>
</evidence>
<dbReference type="Proteomes" id="UP000192578">
    <property type="component" value="Unassembled WGS sequence"/>
</dbReference>
<protein>
    <submittedName>
        <fullName evidence="1">Uncharacterized protein</fullName>
    </submittedName>
</protein>
<dbReference type="AlphaFoldDB" id="A0A9X6NDW7"/>
<keyword evidence="2" id="KW-1185">Reference proteome</keyword>
<reference evidence="2" key="1">
    <citation type="submission" date="2017-01" db="EMBL/GenBank/DDBJ databases">
        <title>Comparative genomics of anhydrobiosis in the tardigrade Hypsibius dujardini.</title>
        <authorList>
            <person name="Yoshida Y."/>
            <person name="Koutsovoulos G."/>
            <person name="Laetsch D."/>
            <person name="Stevens L."/>
            <person name="Kumar S."/>
            <person name="Horikawa D."/>
            <person name="Ishino K."/>
            <person name="Komine S."/>
            <person name="Tomita M."/>
            <person name="Blaxter M."/>
            <person name="Arakawa K."/>
        </authorList>
    </citation>
    <scope>NUCLEOTIDE SEQUENCE [LARGE SCALE GENOMIC DNA]</scope>
    <source>
        <strain evidence="2">Z151</strain>
    </source>
</reference>
<gene>
    <name evidence="1" type="ORF">BV898_16832</name>
</gene>
<name>A0A9X6NDW7_HYPEX</name>
<dbReference type="EMBL" id="MTYJ01000265">
    <property type="protein sequence ID" value="OWA52377.1"/>
    <property type="molecule type" value="Genomic_DNA"/>
</dbReference>
<evidence type="ECO:0000313" key="1">
    <source>
        <dbReference type="EMBL" id="OWA52377.1"/>
    </source>
</evidence>
<proteinExistence type="predicted"/>
<comment type="caution">
    <text evidence="1">The sequence shown here is derived from an EMBL/GenBank/DDBJ whole genome shotgun (WGS) entry which is preliminary data.</text>
</comment>
<sequence length="229" mass="25867">MDLQQQETQSTAVAPEDSLIHEPALDSSGNFKVFVWPRREGRCTSLSLHQLKLAATQECASFQYGNVIVKFREGKELGLTLTASIVLKERSEYDNLMRKRSLPVCGEAWDVEPYSTQNLTEAEWKEKFGSKMEERKKKAYLIKVPSGHSLSSIKRYCDDTKSGGLEYVKGIFRADQKDAKFSIGFEDEVAAVDFVGREHKFLGPFVQIGKYKAHYKAGKDPRVAERSSS</sequence>